<keyword evidence="2" id="KW-1185">Reference proteome</keyword>
<dbReference type="SUPFAM" id="SSF52777">
    <property type="entry name" value="CoA-dependent acyltransferases"/>
    <property type="match status" value="1"/>
</dbReference>
<evidence type="ECO:0000313" key="2">
    <source>
        <dbReference type="Proteomes" id="UP001257277"/>
    </source>
</evidence>
<dbReference type="InterPro" id="IPR023213">
    <property type="entry name" value="CAT-like_dom_sf"/>
</dbReference>
<dbReference type="Gene3D" id="3.30.559.10">
    <property type="entry name" value="Chloramphenicol acetyltransferase-like domain"/>
    <property type="match status" value="1"/>
</dbReference>
<dbReference type="PIRSF" id="PIRSF000440">
    <property type="entry name" value="CAT"/>
    <property type="match status" value="1"/>
</dbReference>
<dbReference type="SMART" id="SM01059">
    <property type="entry name" value="CAT"/>
    <property type="match status" value="1"/>
</dbReference>
<dbReference type="PANTHER" id="PTHR38474">
    <property type="entry name" value="SLR0299 PROTEIN"/>
    <property type="match status" value="1"/>
</dbReference>
<dbReference type="PANTHER" id="PTHR38474:SF1">
    <property type="entry name" value="SLR0299 PROTEIN"/>
    <property type="match status" value="1"/>
</dbReference>
<dbReference type="InterPro" id="IPR001707">
    <property type="entry name" value="Cmp_AcTrfase"/>
</dbReference>
<accession>A0ABU3LJB6</accession>
<name>A0ABU3LJB6_9FLAO</name>
<protein>
    <submittedName>
        <fullName evidence="1">Chloramphenicol acetyltransferase</fullName>
    </submittedName>
</protein>
<reference evidence="1 2" key="1">
    <citation type="submission" date="2023-09" db="EMBL/GenBank/DDBJ databases">
        <title>Novel taxa isolated from Blanes Bay.</title>
        <authorList>
            <person name="Rey-Velasco X."/>
            <person name="Lucena T."/>
        </authorList>
    </citation>
    <scope>NUCLEOTIDE SEQUENCE [LARGE SCALE GENOMIC DNA]</scope>
    <source>
        <strain evidence="1 2">S356</strain>
    </source>
</reference>
<organism evidence="1 2">
    <name type="scientific">Asprobacillus argus</name>
    <dbReference type="NCBI Taxonomy" id="3076534"/>
    <lineage>
        <taxon>Bacteria</taxon>
        <taxon>Pseudomonadati</taxon>
        <taxon>Bacteroidota</taxon>
        <taxon>Flavobacteriia</taxon>
        <taxon>Flavobacteriales</taxon>
        <taxon>Flavobacteriaceae</taxon>
        <taxon>Asprobacillus</taxon>
    </lineage>
</organism>
<gene>
    <name evidence="1" type="ORF">RQM59_12445</name>
</gene>
<evidence type="ECO:0000313" key="1">
    <source>
        <dbReference type="EMBL" id="MDT7833198.1"/>
    </source>
</evidence>
<dbReference type="Proteomes" id="UP001257277">
    <property type="component" value="Unassembled WGS sequence"/>
</dbReference>
<comment type="caution">
    <text evidence="1">The sequence shown here is derived from an EMBL/GenBank/DDBJ whole genome shotgun (WGS) entry which is preliminary data.</text>
</comment>
<dbReference type="Pfam" id="PF00302">
    <property type="entry name" value="CAT"/>
    <property type="match status" value="1"/>
</dbReference>
<dbReference type="EMBL" id="JAVTTO010000004">
    <property type="protein sequence ID" value="MDT7833198.1"/>
    <property type="molecule type" value="Genomic_DNA"/>
</dbReference>
<proteinExistence type="predicted"/>
<sequence>MRYLDIETWNRKQHFEHFRKLRDPYFAVVVEVDVTEAYSFAKKTGIPFFALYLHACMKAINSVENFRYRIQDDKVVIHDTIHASATISREDNTFGCTFIYYDERFEVFLSNFQKEKHRVLTTTDLFPSDDADNCIHCSALPWLNFSGHKEPFSGVKDDSVPKLAFGKFSKKESRLMMPVSVAVNHALVDGYHLGEFFKQYQIELNKIN</sequence>
<dbReference type="RefSeq" id="WP_349242447.1">
    <property type="nucleotide sequence ID" value="NZ_JAVTTO010000004.1"/>
</dbReference>